<proteinExistence type="predicted"/>
<sequence length="206" mass="22913">MSTPEATRAGGSFNYPEVGATRLGPLPDGYRHLHYRTRIGRGRAAFDAAGTAVTTWRMHRLSGTRVRAASAWAQPGTVVEVAIGVGPLRIPARCRVVWARYDRDRTGFGYGAVTGHPLHGEESFVVDMREDGSVWFTVMAFSRPNRWYTRAAGPLVPLIQHAYTRRLGRTLRRLTGSPFRPSASFPASRRRPARPAGRRSSRRRTA</sequence>
<dbReference type="AlphaFoldDB" id="A0A940MIM9"/>
<evidence type="ECO:0000313" key="3">
    <source>
        <dbReference type="EMBL" id="MBP0460901.1"/>
    </source>
</evidence>
<dbReference type="InterPro" id="IPR018960">
    <property type="entry name" value="DUF1990"/>
</dbReference>
<organism evidence="3 4">
    <name type="scientific">Streptomyces montanisoli</name>
    <dbReference type="NCBI Taxonomy" id="2798581"/>
    <lineage>
        <taxon>Bacteria</taxon>
        <taxon>Bacillati</taxon>
        <taxon>Actinomycetota</taxon>
        <taxon>Actinomycetes</taxon>
        <taxon>Kitasatosporales</taxon>
        <taxon>Streptomycetaceae</taxon>
        <taxon>Streptomyces</taxon>
    </lineage>
</organism>
<evidence type="ECO:0000256" key="1">
    <source>
        <dbReference type="SAM" id="MobiDB-lite"/>
    </source>
</evidence>
<dbReference type="PIRSF" id="PIRSF010260">
    <property type="entry name" value="UCP010260"/>
    <property type="match status" value="1"/>
</dbReference>
<name>A0A940MIM9_9ACTN</name>
<dbReference type="InterPro" id="IPR014457">
    <property type="entry name" value="UCP010260"/>
</dbReference>
<gene>
    <name evidence="3" type="ORF">JFN87_26030</name>
</gene>
<dbReference type="EMBL" id="JAGIQL010000142">
    <property type="protein sequence ID" value="MBP0460901.1"/>
    <property type="molecule type" value="Genomic_DNA"/>
</dbReference>
<evidence type="ECO:0000259" key="2">
    <source>
        <dbReference type="Pfam" id="PF09348"/>
    </source>
</evidence>
<protein>
    <submittedName>
        <fullName evidence="3">DUF1990 domain-containing protein</fullName>
    </submittedName>
</protein>
<keyword evidence="4" id="KW-1185">Reference proteome</keyword>
<feature type="region of interest" description="Disordered" evidence="1">
    <location>
        <begin position="174"/>
        <end position="206"/>
    </location>
</feature>
<feature type="compositionally biased region" description="Basic residues" evidence="1">
    <location>
        <begin position="188"/>
        <end position="206"/>
    </location>
</feature>
<reference evidence="3" key="1">
    <citation type="submission" date="2021-03" db="EMBL/GenBank/DDBJ databases">
        <title>Whole genome sequence of Streptomyces bomunensis MMS17-BM035.</title>
        <authorList>
            <person name="Lee J.H."/>
        </authorList>
    </citation>
    <scope>NUCLEOTIDE SEQUENCE</scope>
    <source>
        <strain evidence="3">MMS17-BM035</strain>
    </source>
</reference>
<dbReference type="PANTHER" id="PTHR34202:SF1">
    <property type="entry name" value="UPF0548 PROTEIN"/>
    <property type="match status" value="1"/>
</dbReference>
<accession>A0A940MIM9</accession>
<feature type="compositionally biased region" description="Low complexity" evidence="1">
    <location>
        <begin position="174"/>
        <end position="187"/>
    </location>
</feature>
<feature type="domain" description="DUF1990" evidence="2">
    <location>
        <begin position="14"/>
        <end position="169"/>
    </location>
</feature>
<dbReference type="PANTHER" id="PTHR34202">
    <property type="entry name" value="UPF0548 PROTEIN"/>
    <property type="match status" value="1"/>
</dbReference>
<comment type="caution">
    <text evidence="3">The sequence shown here is derived from an EMBL/GenBank/DDBJ whole genome shotgun (WGS) entry which is preliminary data.</text>
</comment>
<evidence type="ECO:0000313" key="4">
    <source>
        <dbReference type="Proteomes" id="UP000670475"/>
    </source>
</evidence>
<dbReference type="Pfam" id="PF09348">
    <property type="entry name" value="DUF1990"/>
    <property type="match status" value="1"/>
</dbReference>
<dbReference type="Proteomes" id="UP000670475">
    <property type="component" value="Unassembled WGS sequence"/>
</dbReference>